<evidence type="ECO:0000256" key="1">
    <source>
        <dbReference type="SAM" id="SignalP"/>
    </source>
</evidence>
<organism evidence="4 5">
    <name type="scientific">Carex littledalei</name>
    <dbReference type="NCBI Taxonomy" id="544730"/>
    <lineage>
        <taxon>Eukaryota</taxon>
        <taxon>Viridiplantae</taxon>
        <taxon>Streptophyta</taxon>
        <taxon>Embryophyta</taxon>
        <taxon>Tracheophyta</taxon>
        <taxon>Spermatophyta</taxon>
        <taxon>Magnoliopsida</taxon>
        <taxon>Liliopsida</taxon>
        <taxon>Poales</taxon>
        <taxon>Cyperaceae</taxon>
        <taxon>Cyperoideae</taxon>
        <taxon>Cariceae</taxon>
        <taxon>Carex</taxon>
        <taxon>Carex subgen. Euthyceras</taxon>
    </lineage>
</organism>
<evidence type="ECO:0000313" key="4">
    <source>
        <dbReference type="EMBL" id="KAF3339882.1"/>
    </source>
</evidence>
<evidence type="ECO:0000313" key="5">
    <source>
        <dbReference type="Proteomes" id="UP000623129"/>
    </source>
</evidence>
<dbReference type="InterPro" id="IPR001810">
    <property type="entry name" value="F-box_dom"/>
</dbReference>
<dbReference type="SUPFAM" id="SSF81383">
    <property type="entry name" value="F-box domain"/>
    <property type="match status" value="1"/>
</dbReference>
<evidence type="ECO:0000259" key="2">
    <source>
        <dbReference type="Pfam" id="PF12937"/>
    </source>
</evidence>
<dbReference type="OrthoDB" id="676096at2759"/>
<dbReference type="InterPro" id="IPR050796">
    <property type="entry name" value="SCF_F-box_component"/>
</dbReference>
<dbReference type="PANTHER" id="PTHR31672">
    <property type="entry name" value="BNACNNG10540D PROTEIN"/>
    <property type="match status" value="1"/>
</dbReference>
<dbReference type="AlphaFoldDB" id="A0A833VH07"/>
<keyword evidence="1" id="KW-0732">Signal</keyword>
<gene>
    <name evidence="4" type="ORF">FCM35_KLT15653</name>
</gene>
<reference evidence="4" key="1">
    <citation type="submission" date="2020-01" db="EMBL/GenBank/DDBJ databases">
        <title>Genome sequence of Kobresia littledalei, the first chromosome-level genome in the family Cyperaceae.</title>
        <authorList>
            <person name="Qu G."/>
        </authorList>
    </citation>
    <scope>NUCLEOTIDE SEQUENCE</scope>
    <source>
        <strain evidence="4">C.B.Clarke</strain>
        <tissue evidence="4">Leaf</tissue>
    </source>
</reference>
<dbReference type="InterPro" id="IPR036047">
    <property type="entry name" value="F-box-like_dom_sf"/>
</dbReference>
<feature type="chain" id="PRO_5032682302" evidence="1">
    <location>
        <begin position="27"/>
        <end position="333"/>
    </location>
</feature>
<accession>A0A833VH07</accession>
<protein>
    <submittedName>
        <fullName evidence="4">F-box protein</fullName>
    </submittedName>
</protein>
<dbReference type="Gene3D" id="1.20.1280.50">
    <property type="match status" value="1"/>
</dbReference>
<evidence type="ECO:0000259" key="3">
    <source>
        <dbReference type="Pfam" id="PF24750"/>
    </source>
</evidence>
<comment type="caution">
    <text evidence="4">The sequence shown here is derived from an EMBL/GenBank/DDBJ whole genome shotgun (WGS) entry which is preliminary data.</text>
</comment>
<dbReference type="InterPro" id="IPR056592">
    <property type="entry name" value="Beta-prop_At3g26010-like"/>
</dbReference>
<feature type="signal peptide" evidence="1">
    <location>
        <begin position="1"/>
        <end position="26"/>
    </location>
</feature>
<keyword evidence="5" id="KW-1185">Reference proteome</keyword>
<dbReference type="Pfam" id="PF12937">
    <property type="entry name" value="F-box-like"/>
    <property type="match status" value="1"/>
</dbReference>
<sequence length="333" mass="37928">MAESLLNSNFDIIFMILSLLPTETLLQVQTVCRAWAWVISDPDFVRAHCSLPARITAFFTRRGGWLTCTQQWFKPYQEDVKFPSSISDNLSIGFEVASSNHGILCFQRNMIFFVGNPATSSWFLVRCAPPNFSSYKYHGGVALIYDPAISLNFKLTLALIKLDNSDKTKYWIQFHIYSSETCSWTISSEFSQRLNPMFDQFDKGQWESVQYIPCKIGGGSVCWGDHFGLLVGYEISTDTYWKTSLPPPFKQRGSNSMSCYNNIIYFTRMAYGVAKVWRLEGKDSWAEIMDVVRSLHLSPPVRSTLRTNIVPLVSLCTASPSLEEMREDLHTIG</sequence>
<feature type="domain" description="F-box" evidence="2">
    <location>
        <begin position="11"/>
        <end position="46"/>
    </location>
</feature>
<proteinExistence type="predicted"/>
<dbReference type="Proteomes" id="UP000623129">
    <property type="component" value="Unassembled WGS sequence"/>
</dbReference>
<dbReference type="EMBL" id="SWLB01000003">
    <property type="protein sequence ID" value="KAF3339882.1"/>
    <property type="molecule type" value="Genomic_DNA"/>
</dbReference>
<feature type="domain" description="F-box protein At3g26010-like beta-propeller" evidence="3">
    <location>
        <begin position="96"/>
        <end position="290"/>
    </location>
</feature>
<dbReference type="Pfam" id="PF24750">
    <property type="entry name" value="b-prop_At3g26010-like"/>
    <property type="match status" value="1"/>
</dbReference>
<name>A0A833VH07_9POAL</name>